<evidence type="ECO:0000256" key="7">
    <source>
        <dbReference type="ARBA" id="ARBA00023065"/>
    </source>
</evidence>
<evidence type="ECO:0000256" key="10">
    <source>
        <dbReference type="SAM" id="Phobius"/>
    </source>
</evidence>
<dbReference type="NCBIfam" id="TIGR00220">
    <property type="entry name" value="mscL"/>
    <property type="match status" value="1"/>
</dbReference>
<keyword evidence="5 10" id="KW-0812">Transmembrane</keyword>
<evidence type="ECO:0000256" key="2">
    <source>
        <dbReference type="ARBA" id="ARBA00007254"/>
    </source>
</evidence>
<evidence type="ECO:0000256" key="8">
    <source>
        <dbReference type="ARBA" id="ARBA00023136"/>
    </source>
</evidence>
<dbReference type="EMBL" id="CAEZXP010000002">
    <property type="protein sequence ID" value="CAB4693901.1"/>
    <property type="molecule type" value="Genomic_DNA"/>
</dbReference>
<proteinExistence type="inferred from homology"/>
<dbReference type="Gene3D" id="1.10.1200.120">
    <property type="entry name" value="Large-conductance mechanosensitive channel, MscL, domain 1"/>
    <property type="match status" value="1"/>
</dbReference>
<evidence type="ECO:0000256" key="9">
    <source>
        <dbReference type="ARBA" id="ARBA00023303"/>
    </source>
</evidence>
<dbReference type="PROSITE" id="PS01327">
    <property type="entry name" value="MSCL"/>
    <property type="match status" value="1"/>
</dbReference>
<sequence>MKDFRAFLMRGNLVDMAVGVVIGVAFGGVVTALVEDLFTPLIAAIGGKPDFSSLAFTINGSHFLYGQFINAVISFVIVAAAIFYLVVKPVGAMMARMAKAEAEGPPTRECPECLSSIPVAARRCSHCTSAV</sequence>
<dbReference type="PANTHER" id="PTHR30266:SF2">
    <property type="entry name" value="LARGE-CONDUCTANCE MECHANOSENSITIVE CHANNEL"/>
    <property type="match status" value="1"/>
</dbReference>
<keyword evidence="9" id="KW-0407">Ion channel</keyword>
<protein>
    <submittedName>
        <fullName evidence="11">Unannotated protein</fullName>
    </submittedName>
</protein>
<keyword evidence="4" id="KW-1003">Cell membrane</keyword>
<name>A0A6J6P3P7_9ZZZZ</name>
<feature type="transmembrane region" description="Helical" evidence="10">
    <location>
        <begin position="12"/>
        <end position="34"/>
    </location>
</feature>
<dbReference type="AlphaFoldDB" id="A0A6J6P3P7"/>
<feature type="transmembrane region" description="Helical" evidence="10">
    <location>
        <begin position="64"/>
        <end position="87"/>
    </location>
</feature>
<evidence type="ECO:0000256" key="5">
    <source>
        <dbReference type="ARBA" id="ARBA00022692"/>
    </source>
</evidence>
<dbReference type="InterPro" id="IPR019823">
    <property type="entry name" value="Mechanosensitive_channel_CS"/>
</dbReference>
<keyword evidence="7" id="KW-0406">Ion transport</keyword>
<gene>
    <name evidence="11" type="ORF">UFOPK2399_00894</name>
</gene>
<comment type="subcellular location">
    <subcellularLocation>
        <location evidence="1">Cell membrane</location>
        <topology evidence="1">Multi-pass membrane protein</topology>
    </subcellularLocation>
</comment>
<keyword evidence="3" id="KW-0813">Transport</keyword>
<dbReference type="InterPro" id="IPR001185">
    <property type="entry name" value="MS_channel"/>
</dbReference>
<dbReference type="GO" id="GO:0008381">
    <property type="term" value="F:mechanosensitive monoatomic ion channel activity"/>
    <property type="evidence" value="ECO:0007669"/>
    <property type="project" value="InterPro"/>
</dbReference>
<accession>A0A6J6P3P7</accession>
<evidence type="ECO:0000313" key="11">
    <source>
        <dbReference type="EMBL" id="CAB4693901.1"/>
    </source>
</evidence>
<dbReference type="InterPro" id="IPR037673">
    <property type="entry name" value="MSC/AndL"/>
</dbReference>
<evidence type="ECO:0000256" key="3">
    <source>
        <dbReference type="ARBA" id="ARBA00022448"/>
    </source>
</evidence>
<keyword evidence="8 10" id="KW-0472">Membrane</keyword>
<dbReference type="HAMAP" id="MF_00115">
    <property type="entry name" value="MscL"/>
    <property type="match status" value="1"/>
</dbReference>
<dbReference type="SUPFAM" id="SSF81330">
    <property type="entry name" value="Gated mechanosensitive channel"/>
    <property type="match status" value="1"/>
</dbReference>
<keyword evidence="6 10" id="KW-1133">Transmembrane helix</keyword>
<evidence type="ECO:0000256" key="4">
    <source>
        <dbReference type="ARBA" id="ARBA00022475"/>
    </source>
</evidence>
<dbReference type="Pfam" id="PF01741">
    <property type="entry name" value="MscL"/>
    <property type="match status" value="1"/>
</dbReference>
<dbReference type="GO" id="GO:0005886">
    <property type="term" value="C:plasma membrane"/>
    <property type="evidence" value="ECO:0007669"/>
    <property type="project" value="UniProtKB-SubCell"/>
</dbReference>
<evidence type="ECO:0000256" key="1">
    <source>
        <dbReference type="ARBA" id="ARBA00004651"/>
    </source>
</evidence>
<evidence type="ECO:0000256" key="6">
    <source>
        <dbReference type="ARBA" id="ARBA00022989"/>
    </source>
</evidence>
<comment type="similarity">
    <text evidence="2">Belongs to the MscL family.</text>
</comment>
<dbReference type="InterPro" id="IPR036019">
    <property type="entry name" value="MscL_channel"/>
</dbReference>
<reference evidence="11" key="1">
    <citation type="submission" date="2020-05" db="EMBL/GenBank/DDBJ databases">
        <authorList>
            <person name="Chiriac C."/>
            <person name="Salcher M."/>
            <person name="Ghai R."/>
            <person name="Kavagutti S V."/>
        </authorList>
    </citation>
    <scope>NUCLEOTIDE SEQUENCE</scope>
</reference>
<organism evidence="11">
    <name type="scientific">freshwater metagenome</name>
    <dbReference type="NCBI Taxonomy" id="449393"/>
    <lineage>
        <taxon>unclassified sequences</taxon>
        <taxon>metagenomes</taxon>
        <taxon>ecological metagenomes</taxon>
    </lineage>
</organism>
<dbReference type="PRINTS" id="PR01264">
    <property type="entry name" value="MECHCHANNEL"/>
</dbReference>
<dbReference type="PANTHER" id="PTHR30266">
    <property type="entry name" value="MECHANOSENSITIVE CHANNEL MSCL"/>
    <property type="match status" value="1"/>
</dbReference>